<name>A0A0D3JIU9_EMIH1</name>
<dbReference type="Gene3D" id="2.60.120.330">
    <property type="entry name" value="B-lactam Antibiotic, Isopenicillin N Synthase, Chain"/>
    <property type="match status" value="1"/>
</dbReference>
<dbReference type="AlphaFoldDB" id="A0A0D3JIU9"/>
<dbReference type="STRING" id="2903.R1ERE7"/>
<dbReference type="KEGG" id="ehx:EMIHUDRAFT_254970"/>
<proteinExistence type="predicted"/>
<dbReference type="PaxDb" id="2903-EOD23434"/>
<dbReference type="Pfam" id="PF14226">
    <property type="entry name" value="DIOX_N"/>
    <property type="match status" value="1"/>
</dbReference>
<protein>
    <recommendedName>
        <fullName evidence="1">Non-haem dioxygenase N-terminal domain-containing protein</fullName>
    </recommendedName>
</protein>
<dbReference type="SUPFAM" id="SSF51197">
    <property type="entry name" value="Clavaminate synthase-like"/>
    <property type="match status" value="1"/>
</dbReference>
<evidence type="ECO:0000259" key="1">
    <source>
        <dbReference type="Pfam" id="PF14226"/>
    </source>
</evidence>
<dbReference type="HOGENOM" id="CLU_2406118_0_0_1"/>
<organism evidence="2 3">
    <name type="scientific">Emiliania huxleyi (strain CCMP1516)</name>
    <dbReference type="NCBI Taxonomy" id="280463"/>
    <lineage>
        <taxon>Eukaryota</taxon>
        <taxon>Haptista</taxon>
        <taxon>Haptophyta</taxon>
        <taxon>Prymnesiophyceae</taxon>
        <taxon>Isochrysidales</taxon>
        <taxon>Noelaerhabdaceae</taxon>
        <taxon>Emiliania</taxon>
    </lineage>
</organism>
<feature type="domain" description="Non-haem dioxygenase N-terminal" evidence="1">
    <location>
        <begin position="24"/>
        <end position="92"/>
    </location>
</feature>
<sequence length="93" mass="9799">MVATVDLSPFMADEGVVVGAVPTASQLAGAKAIDLACRDTGFVQVINFGVSAELRRRAFAAAEALFAQPEEHKRERLARLQPATNTGYAPVGL</sequence>
<reference evidence="2" key="2">
    <citation type="submission" date="2024-10" db="UniProtKB">
        <authorList>
            <consortium name="EnsemblProtists"/>
        </authorList>
    </citation>
    <scope>IDENTIFICATION</scope>
</reference>
<evidence type="ECO:0000313" key="2">
    <source>
        <dbReference type="EnsemblProtists" id="EOD23434"/>
    </source>
</evidence>
<dbReference type="EnsemblProtists" id="EOD23434">
    <property type="protein sequence ID" value="EOD23434"/>
    <property type="gene ID" value="EMIHUDRAFT_254970"/>
</dbReference>
<dbReference type="GeneID" id="17268981"/>
<dbReference type="RefSeq" id="XP_005775863.1">
    <property type="nucleotide sequence ID" value="XM_005775806.1"/>
</dbReference>
<reference evidence="3" key="1">
    <citation type="journal article" date="2013" name="Nature">
        <title>Pan genome of the phytoplankton Emiliania underpins its global distribution.</title>
        <authorList>
            <person name="Read B.A."/>
            <person name="Kegel J."/>
            <person name="Klute M.J."/>
            <person name="Kuo A."/>
            <person name="Lefebvre S.C."/>
            <person name="Maumus F."/>
            <person name="Mayer C."/>
            <person name="Miller J."/>
            <person name="Monier A."/>
            <person name="Salamov A."/>
            <person name="Young J."/>
            <person name="Aguilar M."/>
            <person name="Claverie J.M."/>
            <person name="Frickenhaus S."/>
            <person name="Gonzalez K."/>
            <person name="Herman E.K."/>
            <person name="Lin Y.C."/>
            <person name="Napier J."/>
            <person name="Ogata H."/>
            <person name="Sarno A.F."/>
            <person name="Shmutz J."/>
            <person name="Schroeder D."/>
            <person name="de Vargas C."/>
            <person name="Verret F."/>
            <person name="von Dassow P."/>
            <person name="Valentin K."/>
            <person name="Van de Peer Y."/>
            <person name="Wheeler G."/>
            <person name="Dacks J.B."/>
            <person name="Delwiche C.F."/>
            <person name="Dyhrman S.T."/>
            <person name="Glockner G."/>
            <person name="John U."/>
            <person name="Richards T."/>
            <person name="Worden A.Z."/>
            <person name="Zhang X."/>
            <person name="Grigoriev I.V."/>
            <person name="Allen A.E."/>
            <person name="Bidle K."/>
            <person name="Borodovsky M."/>
            <person name="Bowler C."/>
            <person name="Brownlee C."/>
            <person name="Cock J.M."/>
            <person name="Elias M."/>
            <person name="Gladyshev V.N."/>
            <person name="Groth M."/>
            <person name="Guda C."/>
            <person name="Hadaegh A."/>
            <person name="Iglesias-Rodriguez M.D."/>
            <person name="Jenkins J."/>
            <person name="Jones B.M."/>
            <person name="Lawson T."/>
            <person name="Leese F."/>
            <person name="Lindquist E."/>
            <person name="Lobanov A."/>
            <person name="Lomsadze A."/>
            <person name="Malik S.B."/>
            <person name="Marsh M.E."/>
            <person name="Mackinder L."/>
            <person name="Mock T."/>
            <person name="Mueller-Roeber B."/>
            <person name="Pagarete A."/>
            <person name="Parker M."/>
            <person name="Probert I."/>
            <person name="Quesneville H."/>
            <person name="Raines C."/>
            <person name="Rensing S.A."/>
            <person name="Riano-Pachon D.M."/>
            <person name="Richier S."/>
            <person name="Rokitta S."/>
            <person name="Shiraiwa Y."/>
            <person name="Soanes D.M."/>
            <person name="van der Giezen M."/>
            <person name="Wahlund T.M."/>
            <person name="Williams B."/>
            <person name="Wilson W."/>
            <person name="Wolfe G."/>
            <person name="Wurch L.L."/>
        </authorList>
    </citation>
    <scope>NUCLEOTIDE SEQUENCE</scope>
</reference>
<dbReference type="InterPro" id="IPR026992">
    <property type="entry name" value="DIOX_N"/>
</dbReference>
<accession>A0A0D3JIU9</accession>
<keyword evidence="3" id="KW-1185">Reference proteome</keyword>
<evidence type="ECO:0000313" key="3">
    <source>
        <dbReference type="Proteomes" id="UP000013827"/>
    </source>
</evidence>
<dbReference type="InterPro" id="IPR027443">
    <property type="entry name" value="IPNS-like_sf"/>
</dbReference>
<dbReference type="Proteomes" id="UP000013827">
    <property type="component" value="Unassembled WGS sequence"/>
</dbReference>